<dbReference type="AlphaFoldDB" id="A0A662YN20"/>
<protein>
    <submittedName>
        <fullName evidence="2">Uncharacterized protein</fullName>
    </submittedName>
</protein>
<evidence type="ECO:0000256" key="1">
    <source>
        <dbReference type="SAM" id="MobiDB-lite"/>
    </source>
</evidence>
<evidence type="ECO:0000313" key="2">
    <source>
        <dbReference type="EMBL" id="RXM97426.1"/>
    </source>
</evidence>
<name>A0A662YN20_ACIRT</name>
<evidence type="ECO:0000313" key="3">
    <source>
        <dbReference type="Proteomes" id="UP000289886"/>
    </source>
</evidence>
<dbReference type="Proteomes" id="UP000289886">
    <property type="component" value="Unassembled WGS sequence"/>
</dbReference>
<dbReference type="EMBL" id="SCEB01001095">
    <property type="protein sequence ID" value="RXM97426.1"/>
    <property type="molecule type" value="Genomic_DNA"/>
</dbReference>
<keyword evidence="3" id="KW-1185">Reference proteome</keyword>
<feature type="region of interest" description="Disordered" evidence="1">
    <location>
        <begin position="1"/>
        <end position="23"/>
    </location>
</feature>
<gene>
    <name evidence="2" type="ORF">EOD39_14445</name>
</gene>
<accession>A0A662YN20</accession>
<organism evidence="2 3">
    <name type="scientific">Acipenser ruthenus</name>
    <name type="common">Sterlet sturgeon</name>
    <dbReference type="NCBI Taxonomy" id="7906"/>
    <lineage>
        <taxon>Eukaryota</taxon>
        <taxon>Metazoa</taxon>
        <taxon>Chordata</taxon>
        <taxon>Craniata</taxon>
        <taxon>Vertebrata</taxon>
        <taxon>Euteleostomi</taxon>
        <taxon>Actinopterygii</taxon>
        <taxon>Chondrostei</taxon>
        <taxon>Acipenseriformes</taxon>
        <taxon>Acipenseridae</taxon>
        <taxon>Acipenser</taxon>
    </lineage>
</organism>
<sequence>MNRYRQARPQNQGRHLPISPGGPRMAVSVVIDACTESTSNEALGAVSESSIDEASGAVSESSIDEASGAVSESAIVEVSGAVSSLDASSLDATPVSTLTSTVSLSKSPQALEVPESQPSQSHKSITDIKDISKTPYYVNQD</sequence>
<feature type="region of interest" description="Disordered" evidence="1">
    <location>
        <begin position="101"/>
        <end position="141"/>
    </location>
</feature>
<comment type="caution">
    <text evidence="2">The sequence shown here is derived from an EMBL/GenBank/DDBJ whole genome shotgun (WGS) entry which is preliminary data.</text>
</comment>
<reference evidence="2 3" key="1">
    <citation type="submission" date="2019-01" db="EMBL/GenBank/DDBJ databases">
        <title>Draft Genome and Complete Hox-Cluster Characterization of the Sterlet Sturgeon (Acipenser ruthenus).</title>
        <authorList>
            <person name="Wei Q."/>
        </authorList>
    </citation>
    <scope>NUCLEOTIDE SEQUENCE [LARGE SCALE GENOMIC DNA]</scope>
    <source>
        <strain evidence="2">WHYD16114868_AA</strain>
        <tissue evidence="2">Blood</tissue>
    </source>
</reference>
<feature type="region of interest" description="Disordered" evidence="1">
    <location>
        <begin position="41"/>
        <end position="64"/>
    </location>
</feature>
<proteinExistence type="predicted"/>